<evidence type="ECO:0000313" key="1">
    <source>
        <dbReference type="EMBL" id="KAK5699085.1"/>
    </source>
</evidence>
<comment type="caution">
    <text evidence="1">The sequence shown here is derived from an EMBL/GenBank/DDBJ whole genome shotgun (WGS) entry which is preliminary data.</text>
</comment>
<dbReference type="EMBL" id="JAVRQU010000009">
    <property type="protein sequence ID" value="KAK5699085.1"/>
    <property type="molecule type" value="Genomic_DNA"/>
</dbReference>
<evidence type="ECO:0000313" key="2">
    <source>
        <dbReference type="Proteomes" id="UP001310594"/>
    </source>
</evidence>
<dbReference type="AlphaFoldDB" id="A0AAN8A204"/>
<organism evidence="1 2">
    <name type="scientific">Elasticomyces elasticus</name>
    <dbReference type="NCBI Taxonomy" id="574655"/>
    <lineage>
        <taxon>Eukaryota</taxon>
        <taxon>Fungi</taxon>
        <taxon>Dikarya</taxon>
        <taxon>Ascomycota</taxon>
        <taxon>Pezizomycotina</taxon>
        <taxon>Dothideomycetes</taxon>
        <taxon>Dothideomycetidae</taxon>
        <taxon>Mycosphaerellales</taxon>
        <taxon>Teratosphaeriaceae</taxon>
        <taxon>Elasticomyces</taxon>
    </lineage>
</organism>
<protein>
    <submittedName>
        <fullName evidence="1">Uncharacterized protein</fullName>
    </submittedName>
</protein>
<sequence>MASKRDSRGRFIKTTAASHLIGGFRFFDLPPELHNRCHRYALLSTDTIQLVGDARMEPSLLRASRQLREEGTSIYYSENKFRFVIQDMAGAKMVPFRRLQLRFSKVDRGVFSYIAYGGANWANLLAWLKAHHAHRRSAPSWYHRPEDERYHDLVIVAAAFDIVRMMRTENWNRIEPLLEILHKAVAASNPTWA</sequence>
<dbReference type="Proteomes" id="UP001310594">
    <property type="component" value="Unassembled WGS sequence"/>
</dbReference>
<accession>A0AAN8A204</accession>
<name>A0AAN8A204_9PEZI</name>
<reference evidence="1" key="1">
    <citation type="submission" date="2023-08" db="EMBL/GenBank/DDBJ databases">
        <title>Black Yeasts Isolated from many extreme environments.</title>
        <authorList>
            <person name="Coleine C."/>
            <person name="Stajich J.E."/>
            <person name="Selbmann L."/>
        </authorList>
    </citation>
    <scope>NUCLEOTIDE SEQUENCE</scope>
    <source>
        <strain evidence="1">CCFEE 5810</strain>
    </source>
</reference>
<gene>
    <name evidence="1" type="ORF">LTR97_006734</name>
</gene>
<proteinExistence type="predicted"/>